<evidence type="ECO:0000256" key="1">
    <source>
        <dbReference type="ARBA" id="ARBA00004651"/>
    </source>
</evidence>
<evidence type="ECO:0000256" key="8">
    <source>
        <dbReference type="SAM" id="Phobius"/>
    </source>
</evidence>
<dbReference type="InterPro" id="IPR052175">
    <property type="entry name" value="ComplexI-like_HydComp"/>
</dbReference>
<feature type="transmembrane region" description="Helical" evidence="8">
    <location>
        <begin position="322"/>
        <end position="342"/>
    </location>
</feature>
<feature type="transmembrane region" description="Helical" evidence="8">
    <location>
        <begin position="373"/>
        <end position="394"/>
    </location>
</feature>
<comment type="subcellular location">
    <subcellularLocation>
        <location evidence="1">Cell membrane</location>
        <topology evidence="1">Multi-pass membrane protein</topology>
    </subcellularLocation>
    <subcellularLocation>
        <location evidence="7">Membrane</location>
        <topology evidence="7">Multi-pass membrane protein</topology>
    </subcellularLocation>
</comment>
<dbReference type="Proteomes" id="UP000321685">
    <property type="component" value="Unassembled WGS sequence"/>
</dbReference>
<feature type="transmembrane region" description="Helical" evidence="8">
    <location>
        <begin position="414"/>
        <end position="434"/>
    </location>
</feature>
<feature type="transmembrane region" description="Helical" evidence="8">
    <location>
        <begin position="250"/>
        <end position="269"/>
    </location>
</feature>
<keyword evidence="5" id="KW-0560">Oxidoreductase</keyword>
<dbReference type="Pfam" id="PF00361">
    <property type="entry name" value="Proton_antipo_M"/>
    <property type="match status" value="1"/>
</dbReference>
<organism evidence="10 11">
    <name type="scientific">Pseudonocardia sulfidoxydans NBRC 16205</name>
    <dbReference type="NCBI Taxonomy" id="1223511"/>
    <lineage>
        <taxon>Bacteria</taxon>
        <taxon>Bacillati</taxon>
        <taxon>Actinomycetota</taxon>
        <taxon>Actinomycetes</taxon>
        <taxon>Pseudonocardiales</taxon>
        <taxon>Pseudonocardiaceae</taxon>
        <taxon>Pseudonocardia</taxon>
    </lineage>
</organism>
<evidence type="ECO:0000256" key="7">
    <source>
        <dbReference type="RuleBase" id="RU000320"/>
    </source>
</evidence>
<evidence type="ECO:0000256" key="5">
    <source>
        <dbReference type="ARBA" id="ARBA00023002"/>
    </source>
</evidence>
<feature type="transmembrane region" description="Helical" evidence="8">
    <location>
        <begin position="73"/>
        <end position="92"/>
    </location>
</feature>
<evidence type="ECO:0000256" key="6">
    <source>
        <dbReference type="ARBA" id="ARBA00023136"/>
    </source>
</evidence>
<keyword evidence="11" id="KW-1185">Reference proteome</keyword>
<dbReference type="AlphaFoldDB" id="A0A511DHI2"/>
<keyword evidence="2" id="KW-1003">Cell membrane</keyword>
<dbReference type="GO" id="GO:0008137">
    <property type="term" value="F:NADH dehydrogenase (ubiquinone) activity"/>
    <property type="evidence" value="ECO:0007669"/>
    <property type="project" value="InterPro"/>
</dbReference>
<dbReference type="RefSeq" id="WP_147108827.1">
    <property type="nucleotide sequence ID" value="NZ_BJVJ01000030.1"/>
</dbReference>
<feature type="transmembrane region" description="Helical" evidence="8">
    <location>
        <begin position="281"/>
        <end position="302"/>
    </location>
</feature>
<dbReference type="EMBL" id="BJVJ01000030">
    <property type="protein sequence ID" value="GEL24255.1"/>
    <property type="molecule type" value="Genomic_DNA"/>
</dbReference>
<evidence type="ECO:0000256" key="2">
    <source>
        <dbReference type="ARBA" id="ARBA00022475"/>
    </source>
</evidence>
<sequence length="498" mass="48814">MTTTLPVAALAFAPIAVPALTAAGCAVAGRRTAGAAGVVCALAMLAAAVGLGARVVGSGPVEVAGLRVDALSAFMLVVIGAVATIVAVATPAHVATEVAAGRLAPRTARRQGVLVHAFLAAMTLAVLAADLGVLWVAVEATTIVTAFLVGQGRTRGSVEAAWKYVVICSTGIALALLGLVLLNHAAAHARPGADGPGLDWAALVAAAPALDPGVTRIAVVLLLLGFGAKAGLAPLHAWLPDAHSQAPAPVSALMSGVLLAVSFSAILRVKVIADAALGAGFARALLLGAALASLTVAASLLLAQRDYKRMLAYSSIEHMGLLALGAGIGGVAATAAVLLHLLGHGLVKSAAFLGAGRVAQLTGTSRIDRVRGLVATQPGLAAAFGLAVLALLGLPPFSLFASELAIVRAGLGDAVGWAVVVALVLVVVIGAAMLRHTGRMLLGPAPDGPGAATAPRRLPGGTALALAGGLVVAAALGVTAGPLTDLITQATQTLSGAP</sequence>
<keyword evidence="4 8" id="KW-1133">Transmembrane helix</keyword>
<evidence type="ECO:0000256" key="4">
    <source>
        <dbReference type="ARBA" id="ARBA00022989"/>
    </source>
</evidence>
<dbReference type="PRINTS" id="PR01437">
    <property type="entry name" value="NUOXDRDTASE4"/>
</dbReference>
<feature type="transmembrane region" description="Helical" evidence="8">
    <location>
        <begin position="217"/>
        <end position="238"/>
    </location>
</feature>
<proteinExistence type="predicted"/>
<evidence type="ECO:0000313" key="10">
    <source>
        <dbReference type="EMBL" id="GEL24255.1"/>
    </source>
</evidence>
<evidence type="ECO:0000313" key="11">
    <source>
        <dbReference type="Proteomes" id="UP000321685"/>
    </source>
</evidence>
<dbReference type="GO" id="GO:0042773">
    <property type="term" value="P:ATP synthesis coupled electron transport"/>
    <property type="evidence" value="ECO:0007669"/>
    <property type="project" value="InterPro"/>
</dbReference>
<dbReference type="OrthoDB" id="9811718at2"/>
<accession>A0A511DHI2</accession>
<dbReference type="InterPro" id="IPR003918">
    <property type="entry name" value="NADH_UbQ_OxRdtase"/>
</dbReference>
<feature type="transmembrane region" description="Helical" evidence="8">
    <location>
        <begin position="161"/>
        <end position="182"/>
    </location>
</feature>
<reference evidence="10 11" key="1">
    <citation type="submission" date="2019-07" db="EMBL/GenBank/DDBJ databases">
        <title>Whole genome shotgun sequence of Pseudonocardia sulfidoxydans NBRC 16205.</title>
        <authorList>
            <person name="Hosoyama A."/>
            <person name="Uohara A."/>
            <person name="Ohji S."/>
            <person name="Ichikawa N."/>
        </authorList>
    </citation>
    <scope>NUCLEOTIDE SEQUENCE [LARGE SCALE GENOMIC DNA]</scope>
    <source>
        <strain evidence="10 11">NBRC 16205</strain>
    </source>
</reference>
<feature type="transmembrane region" description="Helical" evidence="8">
    <location>
        <begin position="35"/>
        <end position="53"/>
    </location>
</feature>
<evidence type="ECO:0000256" key="3">
    <source>
        <dbReference type="ARBA" id="ARBA00022692"/>
    </source>
</evidence>
<dbReference type="PANTHER" id="PTHR42682:SF5">
    <property type="entry name" value="HYDROGENASE-4 COMPONENT F"/>
    <property type="match status" value="1"/>
</dbReference>
<feature type="transmembrane region" description="Helical" evidence="8">
    <location>
        <begin position="6"/>
        <end position="28"/>
    </location>
</feature>
<keyword evidence="6 8" id="KW-0472">Membrane</keyword>
<dbReference type="GO" id="GO:0005886">
    <property type="term" value="C:plasma membrane"/>
    <property type="evidence" value="ECO:0007669"/>
    <property type="project" value="UniProtKB-SubCell"/>
</dbReference>
<evidence type="ECO:0000259" key="9">
    <source>
        <dbReference type="Pfam" id="PF00361"/>
    </source>
</evidence>
<feature type="domain" description="NADH:quinone oxidoreductase/Mrp antiporter transmembrane" evidence="9">
    <location>
        <begin position="128"/>
        <end position="426"/>
    </location>
</feature>
<name>A0A511DHI2_9PSEU</name>
<protein>
    <submittedName>
        <fullName evidence="10">Hydrogenase HycQ</fullName>
    </submittedName>
</protein>
<dbReference type="PANTHER" id="PTHR42682">
    <property type="entry name" value="HYDROGENASE-4 COMPONENT F"/>
    <property type="match status" value="1"/>
</dbReference>
<gene>
    <name evidence="10" type="primary">hycQ</name>
    <name evidence="10" type="ORF">PSU4_32090</name>
</gene>
<comment type="caution">
    <text evidence="10">The sequence shown here is derived from an EMBL/GenBank/DDBJ whole genome shotgun (WGS) entry which is preliminary data.</text>
</comment>
<feature type="transmembrane region" description="Helical" evidence="8">
    <location>
        <begin position="113"/>
        <end position="138"/>
    </location>
</feature>
<dbReference type="GO" id="GO:0016491">
    <property type="term" value="F:oxidoreductase activity"/>
    <property type="evidence" value="ECO:0007669"/>
    <property type="project" value="UniProtKB-KW"/>
</dbReference>
<keyword evidence="3 7" id="KW-0812">Transmembrane</keyword>
<dbReference type="InterPro" id="IPR001750">
    <property type="entry name" value="ND/Mrp_TM"/>
</dbReference>